<name>A0A7Z7LT46_9FLAO</name>
<comment type="caution">
    <text evidence="1">The sequence shown here is derived from an EMBL/GenBank/DDBJ whole genome shotgun (WGS) entry which is preliminary data.</text>
</comment>
<accession>A0A7Z7LT46</accession>
<proteinExistence type="predicted"/>
<sequence length="34" mass="4028">MPILAQLKNSIYTIQVIYEESRIFVYSIINLIKL</sequence>
<dbReference type="EMBL" id="UFYD01000001">
    <property type="protein sequence ID" value="STC95535.1"/>
    <property type="molecule type" value="Genomic_DNA"/>
</dbReference>
<dbReference type="Proteomes" id="UP000254876">
    <property type="component" value="Unassembled WGS sequence"/>
</dbReference>
<protein>
    <submittedName>
        <fullName evidence="1">Uncharacterized protein</fullName>
    </submittedName>
</protein>
<evidence type="ECO:0000313" key="1">
    <source>
        <dbReference type="EMBL" id="STC95535.1"/>
    </source>
</evidence>
<evidence type="ECO:0000313" key="2">
    <source>
        <dbReference type="Proteomes" id="UP000254876"/>
    </source>
</evidence>
<dbReference type="AlphaFoldDB" id="A0A7Z7LT46"/>
<reference evidence="1 2" key="1">
    <citation type="submission" date="2018-06" db="EMBL/GenBank/DDBJ databases">
        <authorList>
            <consortium name="Pathogen Informatics"/>
            <person name="Doyle S."/>
        </authorList>
    </citation>
    <scope>NUCLEOTIDE SEQUENCE [LARGE SCALE GENOMIC DNA]</scope>
    <source>
        <strain evidence="1 2">NCTC10588</strain>
    </source>
</reference>
<gene>
    <name evidence="1" type="ORF">NCTC10588_00381</name>
</gene>
<organism evidence="1 2">
    <name type="scientific">Elizabethkingia anophelis</name>
    <dbReference type="NCBI Taxonomy" id="1117645"/>
    <lineage>
        <taxon>Bacteria</taxon>
        <taxon>Pseudomonadati</taxon>
        <taxon>Bacteroidota</taxon>
        <taxon>Flavobacteriia</taxon>
        <taxon>Flavobacteriales</taxon>
        <taxon>Weeksellaceae</taxon>
        <taxon>Elizabethkingia</taxon>
    </lineage>
</organism>